<keyword evidence="2" id="KW-1185">Reference proteome</keyword>
<gene>
    <name evidence="1" type="ORF">DIZ80_14290</name>
</gene>
<organism evidence="1 2">
    <name type="scientific">endosymbiont of Galathealinum brachiosum</name>
    <dbReference type="NCBI Taxonomy" id="2200906"/>
    <lineage>
        <taxon>Bacteria</taxon>
        <taxon>Pseudomonadati</taxon>
        <taxon>Pseudomonadota</taxon>
        <taxon>Gammaproteobacteria</taxon>
        <taxon>sulfur-oxidizing symbionts</taxon>
    </lineage>
</organism>
<reference evidence="1 2" key="1">
    <citation type="journal article" date="2018" name="ISME J.">
        <title>Endosymbiont genomes yield clues of tubeworm success.</title>
        <authorList>
            <person name="Li Y."/>
            <person name="Liles M.R."/>
            <person name="Halanych K.M."/>
        </authorList>
    </citation>
    <scope>NUCLEOTIDE SEQUENCE [LARGE SCALE GENOMIC DNA]</scope>
    <source>
        <strain evidence="1">A1464</strain>
    </source>
</reference>
<sequence>MTPSAQSLTSIFEDLPEKDQNTLFEFAEFLKSRAPEPESKVTEPLGLVRPDEESVVAAIKRLKKNYPMVSQKEMLNETSEFMMQHMMQGKSAPDVIDDLEILFESRYKIKIGIKE</sequence>
<protein>
    <submittedName>
        <fullName evidence="1">Crp/Fnr family transcriptional regulator</fullName>
    </submittedName>
</protein>
<dbReference type="AlphaFoldDB" id="A0A370D8P8"/>
<name>A0A370D8P8_9GAMM</name>
<comment type="caution">
    <text evidence="1">The sequence shown here is derived from an EMBL/GenBank/DDBJ whole genome shotgun (WGS) entry which is preliminary data.</text>
</comment>
<dbReference type="Proteomes" id="UP000254266">
    <property type="component" value="Unassembled WGS sequence"/>
</dbReference>
<evidence type="ECO:0000313" key="2">
    <source>
        <dbReference type="Proteomes" id="UP000254266"/>
    </source>
</evidence>
<accession>A0A370D8P8</accession>
<dbReference type="EMBL" id="QFXC01000013">
    <property type="protein sequence ID" value="RDH81271.1"/>
    <property type="molecule type" value="Genomic_DNA"/>
</dbReference>
<proteinExistence type="predicted"/>
<evidence type="ECO:0000313" key="1">
    <source>
        <dbReference type="EMBL" id="RDH81271.1"/>
    </source>
</evidence>